<dbReference type="SUPFAM" id="SSF54768">
    <property type="entry name" value="dsRNA-binding domain-like"/>
    <property type="match status" value="1"/>
</dbReference>
<feature type="chain" id="PRO_5044821777" description="G-patch domain-containing protein" evidence="4">
    <location>
        <begin position="19"/>
        <end position="413"/>
    </location>
</feature>
<organism evidence="8 9">
    <name type="scientific">Heterodera schachtii</name>
    <name type="common">Sugarbeet cyst nematode worm</name>
    <name type="synonym">Tylenchus schachtii</name>
    <dbReference type="NCBI Taxonomy" id="97005"/>
    <lineage>
        <taxon>Eukaryota</taxon>
        <taxon>Metazoa</taxon>
        <taxon>Ecdysozoa</taxon>
        <taxon>Nematoda</taxon>
        <taxon>Chromadorea</taxon>
        <taxon>Rhabditida</taxon>
        <taxon>Tylenchina</taxon>
        <taxon>Tylenchomorpha</taxon>
        <taxon>Tylenchoidea</taxon>
        <taxon>Heteroderidae</taxon>
        <taxon>Heteroderinae</taxon>
        <taxon>Heterodera</taxon>
    </lineage>
</organism>
<evidence type="ECO:0000259" key="5">
    <source>
        <dbReference type="PROSITE" id="PS50026"/>
    </source>
</evidence>
<feature type="disulfide bond" evidence="1">
    <location>
        <begin position="45"/>
        <end position="54"/>
    </location>
</feature>
<dbReference type="PROSITE" id="PS01186">
    <property type="entry name" value="EGF_2"/>
    <property type="match status" value="1"/>
</dbReference>
<keyword evidence="1" id="KW-1015">Disulfide bond</keyword>
<dbReference type="EMBL" id="JBICCN010000053">
    <property type="protein sequence ID" value="KAL3097847.1"/>
    <property type="molecule type" value="Genomic_DNA"/>
</dbReference>
<evidence type="ECO:0008006" key="10">
    <source>
        <dbReference type="Google" id="ProtNLM"/>
    </source>
</evidence>
<keyword evidence="3" id="KW-0812">Transmembrane</keyword>
<dbReference type="PANTHER" id="PTHR46528">
    <property type="entry name" value="PROTEIN SON"/>
    <property type="match status" value="1"/>
</dbReference>
<dbReference type="PROSITE" id="PS50026">
    <property type="entry name" value="EGF_3"/>
    <property type="match status" value="1"/>
</dbReference>
<dbReference type="InterPro" id="IPR014720">
    <property type="entry name" value="dsRBD_dom"/>
</dbReference>
<name>A0ABD2K4P1_HETSC</name>
<dbReference type="Gene3D" id="2.10.25.10">
    <property type="entry name" value="Laminin"/>
    <property type="match status" value="1"/>
</dbReference>
<comment type="caution">
    <text evidence="8">The sequence shown here is derived from an EMBL/GenBank/DDBJ whole genome shotgun (WGS) entry which is preliminary data.</text>
</comment>
<feature type="domain" description="DRBM" evidence="6">
    <location>
        <begin position="341"/>
        <end position="410"/>
    </location>
</feature>
<keyword evidence="3" id="KW-0472">Membrane</keyword>
<dbReference type="InterPro" id="IPR000742">
    <property type="entry name" value="EGF"/>
</dbReference>
<comment type="caution">
    <text evidence="1">Lacks conserved residue(s) required for the propagation of feature annotation.</text>
</comment>
<keyword evidence="2" id="KW-0694">RNA-binding</keyword>
<sequence>MFAFVSLFALLFFPQTLAHFSCANGGVPFSDAELGATDSAFSCQCPEGYFGTFCEFRMNSADAIGTKSDQQQQFSSLVDKFGILFPPGSVASDSDRRSVVATDWHWQDAIVNLLVCVFFLLILPSLVVYIVRILYLFLKRCHHRNRTMSPPTARPMAMPTPPPQYYPPPMGGMFQFRPNASVRHRSESPGFTEVTVQLPASVCREMLTEQRRHCENQSLRLAPFAVSAAVPPVDPPPNYESALLLTTPAYPVAPFLLSKQTLCARAWVAEDQFRTAPEINSGIGLKLLQRMGWQPGQGLGRERAGQLEPLALDVKADRKGLFSCLERAPTRESVLDSAGKNPVSVLMEQCARHRWRNPDFSCAESGPHNNRRYLWKAVLNGVEYAPSLPSSNKKAGKAQVCMVILEALGLTTN</sequence>
<dbReference type="Pfam" id="PF01585">
    <property type="entry name" value="G-patch"/>
    <property type="match status" value="1"/>
</dbReference>
<dbReference type="InterPro" id="IPR000467">
    <property type="entry name" value="G_patch_dom"/>
</dbReference>
<accession>A0ABD2K4P1</accession>
<keyword evidence="4" id="KW-0732">Signal</keyword>
<dbReference type="GO" id="GO:0003723">
    <property type="term" value="F:RNA binding"/>
    <property type="evidence" value="ECO:0007669"/>
    <property type="project" value="UniProtKB-UniRule"/>
</dbReference>
<dbReference type="PROSITE" id="PS00022">
    <property type="entry name" value="EGF_1"/>
    <property type="match status" value="1"/>
</dbReference>
<dbReference type="PROSITE" id="PS50137">
    <property type="entry name" value="DS_RBD"/>
    <property type="match status" value="1"/>
</dbReference>
<dbReference type="PANTHER" id="PTHR46528:SF1">
    <property type="entry name" value="PROTEIN SON"/>
    <property type="match status" value="1"/>
</dbReference>
<feature type="domain" description="G-patch" evidence="7">
    <location>
        <begin position="280"/>
        <end position="326"/>
    </location>
</feature>
<evidence type="ECO:0000313" key="9">
    <source>
        <dbReference type="Proteomes" id="UP001620645"/>
    </source>
</evidence>
<dbReference type="SMART" id="SM00443">
    <property type="entry name" value="G_patch"/>
    <property type="match status" value="1"/>
</dbReference>
<dbReference type="Proteomes" id="UP001620645">
    <property type="component" value="Unassembled WGS sequence"/>
</dbReference>
<evidence type="ECO:0000259" key="6">
    <source>
        <dbReference type="PROSITE" id="PS50137"/>
    </source>
</evidence>
<reference evidence="8 9" key="1">
    <citation type="submission" date="2024-10" db="EMBL/GenBank/DDBJ databases">
        <authorList>
            <person name="Kim D."/>
        </authorList>
    </citation>
    <scope>NUCLEOTIDE SEQUENCE [LARGE SCALE GENOMIC DNA]</scope>
    <source>
        <strain evidence="8">Taebaek</strain>
    </source>
</reference>
<evidence type="ECO:0000256" key="1">
    <source>
        <dbReference type="PROSITE-ProRule" id="PRU00076"/>
    </source>
</evidence>
<dbReference type="PROSITE" id="PS50174">
    <property type="entry name" value="G_PATCH"/>
    <property type="match status" value="1"/>
</dbReference>
<evidence type="ECO:0000313" key="8">
    <source>
        <dbReference type="EMBL" id="KAL3097847.1"/>
    </source>
</evidence>
<proteinExistence type="predicted"/>
<feature type="domain" description="EGF-like" evidence="5">
    <location>
        <begin position="12"/>
        <end position="55"/>
    </location>
</feature>
<keyword evidence="3" id="KW-1133">Transmembrane helix</keyword>
<evidence type="ECO:0000256" key="4">
    <source>
        <dbReference type="SAM" id="SignalP"/>
    </source>
</evidence>
<dbReference type="Gene3D" id="3.30.160.20">
    <property type="match status" value="1"/>
</dbReference>
<feature type="transmembrane region" description="Helical" evidence="3">
    <location>
        <begin position="109"/>
        <end position="138"/>
    </location>
</feature>
<protein>
    <recommendedName>
        <fullName evidence="10">G-patch domain-containing protein</fullName>
    </recommendedName>
</protein>
<keyword evidence="1" id="KW-0245">EGF-like domain</keyword>
<evidence type="ECO:0000259" key="7">
    <source>
        <dbReference type="PROSITE" id="PS50174"/>
    </source>
</evidence>
<dbReference type="AlphaFoldDB" id="A0ABD2K4P1"/>
<dbReference type="InterPro" id="IPR032922">
    <property type="entry name" value="SON"/>
</dbReference>
<dbReference type="SUPFAM" id="SSF57196">
    <property type="entry name" value="EGF/Laminin"/>
    <property type="match status" value="1"/>
</dbReference>
<dbReference type="Pfam" id="PF00035">
    <property type="entry name" value="dsrm"/>
    <property type="match status" value="1"/>
</dbReference>
<evidence type="ECO:0000256" key="2">
    <source>
        <dbReference type="PROSITE-ProRule" id="PRU00266"/>
    </source>
</evidence>
<keyword evidence="9" id="KW-1185">Reference proteome</keyword>
<dbReference type="SMART" id="SM00358">
    <property type="entry name" value="DSRM"/>
    <property type="match status" value="1"/>
</dbReference>
<feature type="signal peptide" evidence="4">
    <location>
        <begin position="1"/>
        <end position="18"/>
    </location>
</feature>
<evidence type="ECO:0000256" key="3">
    <source>
        <dbReference type="SAM" id="Phobius"/>
    </source>
</evidence>
<gene>
    <name evidence="8" type="ORF">niasHS_000582</name>
</gene>